<evidence type="ECO:0000256" key="1">
    <source>
        <dbReference type="SAM" id="MobiDB-lite"/>
    </source>
</evidence>
<name>M8ANX6_TRIUA</name>
<proteinExistence type="predicted"/>
<dbReference type="AlphaFoldDB" id="M8ANX6"/>
<feature type="region of interest" description="Disordered" evidence="1">
    <location>
        <begin position="1"/>
        <end position="98"/>
    </location>
</feature>
<evidence type="ECO:0000313" key="2">
    <source>
        <dbReference type="EMBL" id="EMS62644.1"/>
    </source>
</evidence>
<feature type="compositionally biased region" description="Polar residues" evidence="1">
    <location>
        <begin position="14"/>
        <end position="49"/>
    </location>
</feature>
<feature type="compositionally biased region" description="Basic and acidic residues" evidence="1">
    <location>
        <begin position="50"/>
        <end position="62"/>
    </location>
</feature>
<organism evidence="2">
    <name type="scientific">Triticum urartu</name>
    <name type="common">Red wild einkorn</name>
    <name type="synonym">Crithodium urartu</name>
    <dbReference type="NCBI Taxonomy" id="4572"/>
    <lineage>
        <taxon>Eukaryota</taxon>
        <taxon>Viridiplantae</taxon>
        <taxon>Streptophyta</taxon>
        <taxon>Embryophyta</taxon>
        <taxon>Tracheophyta</taxon>
        <taxon>Spermatophyta</taxon>
        <taxon>Magnoliopsida</taxon>
        <taxon>Liliopsida</taxon>
        <taxon>Poales</taxon>
        <taxon>Poaceae</taxon>
        <taxon>BOP clade</taxon>
        <taxon>Pooideae</taxon>
        <taxon>Triticodae</taxon>
        <taxon>Triticeae</taxon>
        <taxon>Triticinae</taxon>
        <taxon>Triticum</taxon>
    </lineage>
</organism>
<gene>
    <name evidence="2" type="ORF">TRIUR3_16696</name>
</gene>
<reference evidence="2" key="1">
    <citation type="journal article" date="2013" name="Nature">
        <title>Draft genome of the wheat A-genome progenitor Triticum urartu.</title>
        <authorList>
            <person name="Ling H.Q."/>
            <person name="Zhao S."/>
            <person name="Liu D."/>
            <person name="Wang J."/>
            <person name="Sun H."/>
            <person name="Zhang C."/>
            <person name="Fan H."/>
            <person name="Li D."/>
            <person name="Dong L."/>
            <person name="Tao Y."/>
            <person name="Gao C."/>
            <person name="Wu H."/>
            <person name="Li Y."/>
            <person name="Cui Y."/>
            <person name="Guo X."/>
            <person name="Zheng S."/>
            <person name="Wang B."/>
            <person name="Yu K."/>
            <person name="Liang Q."/>
            <person name="Yang W."/>
            <person name="Lou X."/>
            <person name="Chen J."/>
            <person name="Feng M."/>
            <person name="Jian J."/>
            <person name="Zhang X."/>
            <person name="Luo G."/>
            <person name="Jiang Y."/>
            <person name="Liu J."/>
            <person name="Wang Z."/>
            <person name="Sha Y."/>
            <person name="Zhang B."/>
            <person name="Wu H."/>
            <person name="Tang D."/>
            <person name="Shen Q."/>
            <person name="Xue P."/>
            <person name="Zou S."/>
            <person name="Wang X."/>
            <person name="Liu X."/>
            <person name="Wang F."/>
            <person name="Yang Y."/>
            <person name="An X."/>
            <person name="Dong Z."/>
            <person name="Zhang K."/>
            <person name="Zhang X."/>
            <person name="Luo M.C."/>
            <person name="Dvorak J."/>
            <person name="Tong Y."/>
            <person name="Wang J."/>
            <person name="Yang H."/>
            <person name="Li Z."/>
            <person name="Wang D."/>
            <person name="Zhang A."/>
            <person name="Wang J."/>
        </authorList>
    </citation>
    <scope>NUCLEOTIDE SEQUENCE</scope>
</reference>
<sequence>MPAESMNRAKDANASATRTPTRYSRQMNEFDQKSSGSRNSGNFSVAQQKWDSKGDLRSDAKTKTSSSIPSKFPEEGRSSESSLSSLAQHQGCHSQDKGHKSPLYNCPWSTFLVPAGCRFPAMSAASPFLRVYSPAVPAQKEAQIKQQFIAMLAMSPEWWRRLLQHGALPDRDPGEYLTTTWCQLNFFEAAMRALMSPHISRDRPLVEVKHLCENCAKPKREGGKAKWSLADWVTSCCNPTLRVCSCCLAHAYLSKHGPCVKRGAIGLLPEARDTVMQRLLVHEDETLYCIEECTLLVEPEFRGKVMKRDGFRMRTYACFGDVHARTAADTAHAFQGRQLQFFLQLVDEEEADEEFEKVL</sequence>
<accession>M8ANX6</accession>
<dbReference type="EMBL" id="KD079402">
    <property type="protein sequence ID" value="EMS62644.1"/>
    <property type="molecule type" value="Genomic_DNA"/>
</dbReference>
<protein>
    <submittedName>
        <fullName evidence="2">Uncharacterized protein</fullName>
    </submittedName>
</protein>